<dbReference type="AlphaFoldDB" id="A0A830CPT3"/>
<proteinExistence type="predicted"/>
<feature type="non-terminal residue" evidence="1">
    <location>
        <position position="1"/>
    </location>
</feature>
<dbReference type="Proteomes" id="UP000653305">
    <property type="component" value="Unassembled WGS sequence"/>
</dbReference>
<accession>A0A830CPT3</accession>
<evidence type="ECO:0000313" key="2">
    <source>
        <dbReference type="Proteomes" id="UP000653305"/>
    </source>
</evidence>
<sequence length="86" mass="9636">HFQSSFNPTTQKSRLTPFFAASASFHLPLRRENGYFIQSPDVVCGDGLKEKLDAAFFLSGPNYVGDVQLEVQHSTCLMCSRSRNVH</sequence>
<dbReference type="EMBL" id="BMAC01000516">
    <property type="protein sequence ID" value="GFP98164.1"/>
    <property type="molecule type" value="Genomic_DNA"/>
</dbReference>
<reference evidence="1" key="1">
    <citation type="submission" date="2020-07" db="EMBL/GenBank/DDBJ databases">
        <title>Ethylene signaling mediates host invasion by parasitic plants.</title>
        <authorList>
            <person name="Yoshida S."/>
        </authorList>
    </citation>
    <scope>NUCLEOTIDE SEQUENCE</scope>
    <source>
        <strain evidence="1">Okayama</strain>
    </source>
</reference>
<name>A0A830CPT3_9LAMI</name>
<dbReference type="OrthoDB" id="2016230at2759"/>
<organism evidence="1 2">
    <name type="scientific">Phtheirospermum japonicum</name>
    <dbReference type="NCBI Taxonomy" id="374723"/>
    <lineage>
        <taxon>Eukaryota</taxon>
        <taxon>Viridiplantae</taxon>
        <taxon>Streptophyta</taxon>
        <taxon>Embryophyta</taxon>
        <taxon>Tracheophyta</taxon>
        <taxon>Spermatophyta</taxon>
        <taxon>Magnoliopsida</taxon>
        <taxon>eudicotyledons</taxon>
        <taxon>Gunneridae</taxon>
        <taxon>Pentapetalae</taxon>
        <taxon>asterids</taxon>
        <taxon>lamiids</taxon>
        <taxon>Lamiales</taxon>
        <taxon>Orobanchaceae</taxon>
        <taxon>Orobanchaceae incertae sedis</taxon>
        <taxon>Phtheirospermum</taxon>
    </lineage>
</organism>
<evidence type="ECO:0000313" key="1">
    <source>
        <dbReference type="EMBL" id="GFP98164.1"/>
    </source>
</evidence>
<keyword evidence="2" id="KW-1185">Reference proteome</keyword>
<comment type="caution">
    <text evidence="1">The sequence shown here is derived from an EMBL/GenBank/DDBJ whole genome shotgun (WGS) entry which is preliminary data.</text>
</comment>
<protein>
    <submittedName>
        <fullName evidence="1">Uncharacterized protein</fullName>
    </submittedName>
</protein>
<gene>
    <name evidence="1" type="ORF">PHJA_001960400</name>
</gene>